<dbReference type="InterPro" id="IPR046335">
    <property type="entry name" value="LacI/GalR-like_sensor"/>
</dbReference>
<protein>
    <submittedName>
        <fullName evidence="5">Laci bacterial regulatory protein hth signature</fullName>
    </submittedName>
</protein>
<evidence type="ECO:0000256" key="3">
    <source>
        <dbReference type="ARBA" id="ARBA00023163"/>
    </source>
</evidence>
<dbReference type="SUPFAM" id="SSF53822">
    <property type="entry name" value="Periplasmic binding protein-like I"/>
    <property type="match status" value="1"/>
</dbReference>
<dbReference type="EMBL" id="UPPP01000110">
    <property type="protein sequence ID" value="VBB09206.1"/>
    <property type="molecule type" value="Genomic_DNA"/>
</dbReference>
<organism evidence="5 6">
    <name type="scientific">Lucifera butyrica</name>
    <dbReference type="NCBI Taxonomy" id="1351585"/>
    <lineage>
        <taxon>Bacteria</taxon>
        <taxon>Bacillati</taxon>
        <taxon>Bacillota</taxon>
        <taxon>Negativicutes</taxon>
        <taxon>Veillonellales</taxon>
        <taxon>Veillonellaceae</taxon>
        <taxon>Lucifera</taxon>
    </lineage>
</organism>
<dbReference type="SUPFAM" id="SSF47413">
    <property type="entry name" value="lambda repressor-like DNA-binding domains"/>
    <property type="match status" value="1"/>
</dbReference>
<evidence type="ECO:0000259" key="4">
    <source>
        <dbReference type="PROSITE" id="PS50932"/>
    </source>
</evidence>
<dbReference type="RefSeq" id="WP_122630023.1">
    <property type="nucleotide sequence ID" value="NZ_UPPP01000110.1"/>
</dbReference>
<feature type="domain" description="HTH lacI-type" evidence="4">
    <location>
        <begin position="3"/>
        <end position="57"/>
    </location>
</feature>
<keyword evidence="1" id="KW-0805">Transcription regulation</keyword>
<proteinExistence type="predicted"/>
<keyword evidence="6" id="KW-1185">Reference proteome</keyword>
<dbReference type="CDD" id="cd01392">
    <property type="entry name" value="HTH_LacI"/>
    <property type="match status" value="1"/>
</dbReference>
<dbReference type="PANTHER" id="PTHR30146:SF120">
    <property type="entry name" value="ALANINE RACEMASE"/>
    <property type="match status" value="1"/>
</dbReference>
<accession>A0A498R918</accession>
<dbReference type="PANTHER" id="PTHR30146">
    <property type="entry name" value="LACI-RELATED TRANSCRIPTIONAL REPRESSOR"/>
    <property type="match status" value="1"/>
</dbReference>
<evidence type="ECO:0000313" key="6">
    <source>
        <dbReference type="Proteomes" id="UP000277811"/>
    </source>
</evidence>
<evidence type="ECO:0000313" key="5">
    <source>
        <dbReference type="EMBL" id="VBB09206.1"/>
    </source>
</evidence>
<dbReference type="PRINTS" id="PR00036">
    <property type="entry name" value="HTHLACI"/>
</dbReference>
<name>A0A498R918_9FIRM</name>
<dbReference type="InterPro" id="IPR000843">
    <property type="entry name" value="HTH_LacI"/>
</dbReference>
<keyword evidence="2" id="KW-0238">DNA-binding</keyword>
<evidence type="ECO:0000256" key="1">
    <source>
        <dbReference type="ARBA" id="ARBA00023015"/>
    </source>
</evidence>
<keyword evidence="3" id="KW-0804">Transcription</keyword>
<dbReference type="InterPro" id="IPR010982">
    <property type="entry name" value="Lambda_DNA-bd_dom_sf"/>
</dbReference>
<dbReference type="InterPro" id="IPR028082">
    <property type="entry name" value="Peripla_BP_I"/>
</dbReference>
<dbReference type="OrthoDB" id="2029945at2"/>
<reference evidence="5 6" key="1">
    <citation type="submission" date="2018-06" db="EMBL/GenBank/DDBJ databases">
        <authorList>
            <person name="Strepis N."/>
        </authorList>
    </citation>
    <scope>NUCLEOTIDE SEQUENCE [LARGE SCALE GENOMIC DNA]</scope>
    <source>
        <strain evidence="5">LUCI</strain>
    </source>
</reference>
<dbReference type="Gene3D" id="3.40.50.2300">
    <property type="match status" value="2"/>
</dbReference>
<evidence type="ECO:0000256" key="2">
    <source>
        <dbReference type="ARBA" id="ARBA00023125"/>
    </source>
</evidence>
<dbReference type="Pfam" id="PF13377">
    <property type="entry name" value="Peripla_BP_3"/>
    <property type="match status" value="1"/>
</dbReference>
<dbReference type="GO" id="GO:0003700">
    <property type="term" value="F:DNA-binding transcription factor activity"/>
    <property type="evidence" value="ECO:0007669"/>
    <property type="project" value="TreeGrafter"/>
</dbReference>
<dbReference type="Gene3D" id="1.10.260.40">
    <property type="entry name" value="lambda repressor-like DNA-binding domains"/>
    <property type="match status" value="1"/>
</dbReference>
<dbReference type="SMART" id="SM00354">
    <property type="entry name" value="HTH_LACI"/>
    <property type="match status" value="1"/>
</dbReference>
<dbReference type="GO" id="GO:0000976">
    <property type="term" value="F:transcription cis-regulatory region binding"/>
    <property type="evidence" value="ECO:0007669"/>
    <property type="project" value="TreeGrafter"/>
</dbReference>
<gene>
    <name evidence="5" type="ORF">LUCI_4493</name>
</gene>
<sequence>MAVTIKDIAKIAGVSYSTVSRSLNNSDLVADETKEKIKSIAGELGFAFNANARSLSTKKTGTIGIIYPESYYIDVFDVNLFYNSLHNQIRRSLEREELDLIIAFPRNRVNGPSSNIERLVKSRKVDGLILVNPALDELDKDALKLMQSNKIPFVFLHHCPDDSRLSEEHNVFATDHFKGGYIATEHLIRYGHKQIACITARESGEEYANRTAGYKAALDAYEIPFNPDIFFNGDRSFQSGYHIIMNTKDKLKKFSAVFAQTDMMALGAIEALKELKVRVPEDIAVVGYDDIEIVNFFKPLLTTVHQPREKIAVLACETLINMMKGNKQKRRNVLVDPILIRRESCGSRLQY</sequence>
<dbReference type="Proteomes" id="UP000277811">
    <property type="component" value="Unassembled WGS sequence"/>
</dbReference>
<dbReference type="AlphaFoldDB" id="A0A498R918"/>
<dbReference type="PROSITE" id="PS50932">
    <property type="entry name" value="HTH_LACI_2"/>
    <property type="match status" value="1"/>
</dbReference>
<dbReference type="CDD" id="cd06267">
    <property type="entry name" value="PBP1_LacI_sugar_binding-like"/>
    <property type="match status" value="1"/>
</dbReference>
<dbReference type="Pfam" id="PF00356">
    <property type="entry name" value="LacI"/>
    <property type="match status" value="1"/>
</dbReference>